<evidence type="ECO:0000256" key="4">
    <source>
        <dbReference type="ARBA" id="ARBA00012622"/>
    </source>
</evidence>
<evidence type="ECO:0000256" key="5">
    <source>
        <dbReference type="ARBA" id="ARBA00016895"/>
    </source>
</evidence>
<evidence type="ECO:0000256" key="9">
    <source>
        <dbReference type="ARBA" id="ARBA00022785"/>
    </source>
</evidence>
<reference evidence="18 19" key="2">
    <citation type="journal article" date="2008" name="Science">
        <title>Environmental genomics reveals a single-species ecosystem deep within Earth.</title>
        <authorList>
            <person name="Chivian D."/>
            <person name="Brodie E.L."/>
            <person name="Alm E.J."/>
            <person name="Culley D.E."/>
            <person name="Dehal P.S."/>
            <person name="Desantis T.Z."/>
            <person name="Gihring T.M."/>
            <person name="Lapidus A."/>
            <person name="Lin L.H."/>
            <person name="Lowry S.R."/>
            <person name="Moser D.P."/>
            <person name="Richardson P.M."/>
            <person name="Southam G."/>
            <person name="Wanger G."/>
            <person name="Pratt L.M."/>
            <person name="Andersen G.L."/>
            <person name="Hazen T.C."/>
            <person name="Brockman F.J."/>
            <person name="Arkin A.P."/>
            <person name="Onstott T.C."/>
        </authorList>
    </citation>
    <scope>NUCLEOTIDE SEQUENCE [LARGE SCALE GENOMIC DNA]</scope>
    <source>
        <strain evidence="18 19">MP104C</strain>
    </source>
</reference>
<evidence type="ECO:0000256" key="17">
    <source>
        <dbReference type="HAMAP-Rule" id="MF_02089"/>
    </source>
</evidence>
<dbReference type="GO" id="GO:0051539">
    <property type="term" value="F:4 iron, 4 sulfur cluster binding"/>
    <property type="evidence" value="ECO:0007669"/>
    <property type="project" value="UniProtKB-UniRule"/>
</dbReference>
<feature type="binding site" evidence="17">
    <location>
        <position position="14"/>
    </location>
    <ligand>
        <name>[4Fe-4S] cluster</name>
        <dbReference type="ChEBI" id="CHEBI:49883"/>
    </ligand>
</feature>
<evidence type="ECO:0000256" key="10">
    <source>
        <dbReference type="ARBA" id="ARBA00023002"/>
    </source>
</evidence>
<evidence type="ECO:0000256" key="8">
    <source>
        <dbReference type="ARBA" id="ARBA00022723"/>
    </source>
</evidence>
<keyword evidence="14 17" id="KW-0676">Redox-active center</keyword>
<keyword evidence="8 17" id="KW-0479">Metal-binding</keyword>
<dbReference type="PANTHER" id="PTHR36701">
    <property type="entry name" value="EPOXYQUEUOSINE REDUCTASE QUEH"/>
    <property type="match status" value="1"/>
</dbReference>
<dbReference type="KEGG" id="dau:Daud_1361"/>
<feature type="binding site" evidence="17">
    <location>
        <position position="15"/>
    </location>
    <ligand>
        <name>[4Fe-4S] cluster</name>
        <dbReference type="ChEBI" id="CHEBI:49883"/>
    </ligand>
</feature>
<comment type="similarity">
    <text evidence="3 17">Belongs to the QueH family.</text>
</comment>
<evidence type="ECO:0000313" key="19">
    <source>
        <dbReference type="Proteomes" id="UP000008544"/>
    </source>
</evidence>
<gene>
    <name evidence="17" type="primary">queH</name>
    <name evidence="18" type="ordered locus">Daud_1361</name>
</gene>
<dbReference type="HOGENOM" id="CLU_088177_1_1_9"/>
<reference evidence="19" key="1">
    <citation type="submission" date="2007-10" db="EMBL/GenBank/DDBJ databases">
        <title>Complete sequence of chromosome of Desulforudis audaxviator MP104C.</title>
        <authorList>
            <person name="Copeland A."/>
            <person name="Lucas S."/>
            <person name="Lapidus A."/>
            <person name="Barry K."/>
            <person name="Glavina del Rio T."/>
            <person name="Dalin E."/>
            <person name="Tice H."/>
            <person name="Bruce D."/>
            <person name="Pitluck S."/>
            <person name="Lowry S.R."/>
            <person name="Larimer F."/>
            <person name="Land M.L."/>
            <person name="Hauser L."/>
            <person name="Kyrpides N."/>
            <person name="Ivanova N.N."/>
            <person name="Richardson P."/>
        </authorList>
    </citation>
    <scope>NUCLEOTIDE SEQUENCE [LARGE SCALE GENOMIC DNA]</scope>
    <source>
        <strain evidence="19">MP104C</strain>
    </source>
</reference>
<comment type="catalytic activity">
    <reaction evidence="16 17">
        <text>epoxyqueuosine(34) in tRNA + AH2 = queuosine(34) in tRNA + A + H2O</text>
        <dbReference type="Rhea" id="RHEA:32159"/>
        <dbReference type="Rhea" id="RHEA-COMP:18571"/>
        <dbReference type="Rhea" id="RHEA-COMP:18582"/>
        <dbReference type="ChEBI" id="CHEBI:13193"/>
        <dbReference type="ChEBI" id="CHEBI:15377"/>
        <dbReference type="ChEBI" id="CHEBI:17499"/>
        <dbReference type="ChEBI" id="CHEBI:194431"/>
        <dbReference type="ChEBI" id="CHEBI:194443"/>
        <dbReference type="EC" id="1.17.99.6"/>
    </reaction>
</comment>
<organism evidence="18 19">
    <name type="scientific">Desulforudis audaxviator (strain MP104C)</name>
    <dbReference type="NCBI Taxonomy" id="477974"/>
    <lineage>
        <taxon>Bacteria</taxon>
        <taxon>Bacillati</taxon>
        <taxon>Bacillota</taxon>
        <taxon>Clostridia</taxon>
        <taxon>Thermoanaerobacterales</taxon>
        <taxon>Candidatus Desulforudaceae</taxon>
        <taxon>Candidatus Desulforudis</taxon>
    </lineage>
</organism>
<dbReference type="Pfam" id="PF02677">
    <property type="entry name" value="QueH"/>
    <property type="match status" value="1"/>
</dbReference>
<dbReference type="UniPathway" id="UPA00392"/>
<dbReference type="GO" id="GO:0008616">
    <property type="term" value="P:tRNA queuosine(34) biosynthetic process"/>
    <property type="evidence" value="ECO:0007669"/>
    <property type="project" value="UniProtKB-UniRule"/>
</dbReference>
<proteinExistence type="inferred from homology"/>
<dbReference type="STRING" id="477974.Daud_1361"/>
<dbReference type="RefSeq" id="WP_012302455.1">
    <property type="nucleotide sequence ID" value="NC_010424.1"/>
</dbReference>
<keyword evidence="7 17" id="KW-0819">tRNA processing</keyword>
<dbReference type="GO" id="GO:0052693">
    <property type="term" value="F:epoxyqueuosine reductase activity"/>
    <property type="evidence" value="ECO:0007669"/>
    <property type="project" value="UniProtKB-UniRule"/>
</dbReference>
<dbReference type="eggNOG" id="COG1636">
    <property type="taxonomic scope" value="Bacteria"/>
</dbReference>
<feature type="disulfide bond" description="Redox-active" evidence="17">
    <location>
        <begin position="169"/>
        <end position="171"/>
    </location>
</feature>
<dbReference type="InterPro" id="IPR003828">
    <property type="entry name" value="QueH"/>
</dbReference>
<evidence type="ECO:0000256" key="16">
    <source>
        <dbReference type="ARBA" id="ARBA00047415"/>
    </source>
</evidence>
<evidence type="ECO:0000256" key="7">
    <source>
        <dbReference type="ARBA" id="ARBA00022694"/>
    </source>
</evidence>
<keyword evidence="6 17" id="KW-0004">4Fe-4S</keyword>
<dbReference type="EC" id="1.17.99.6" evidence="4 17"/>
<evidence type="ECO:0000256" key="1">
    <source>
        <dbReference type="ARBA" id="ARBA00002268"/>
    </source>
</evidence>
<evidence type="ECO:0000256" key="3">
    <source>
        <dbReference type="ARBA" id="ARBA00008207"/>
    </source>
</evidence>
<dbReference type="OrthoDB" id="9801033at2"/>
<evidence type="ECO:0000256" key="14">
    <source>
        <dbReference type="ARBA" id="ARBA00023284"/>
    </source>
</evidence>
<dbReference type="Proteomes" id="UP000008544">
    <property type="component" value="Chromosome"/>
</dbReference>
<keyword evidence="19" id="KW-1185">Reference proteome</keyword>
<comment type="function">
    <text evidence="1 17">Catalyzes the conversion of epoxyqueuosine (oQ) to queuosine (Q), which is a hypermodified base found in the wobble positions of tRNA(Asp), tRNA(Asn), tRNA(His) and tRNA(Tyr).</text>
</comment>
<protein>
    <recommendedName>
        <fullName evidence="5 17">Epoxyqueuosine reductase QueH</fullName>
        <ecNumber evidence="4 17">1.17.99.6</ecNumber>
    </recommendedName>
    <alternativeName>
        <fullName evidence="15 17">Queuosine biosynthesis protein QueH</fullName>
    </alternativeName>
</protein>
<feature type="binding site" evidence="17">
    <location>
        <position position="89"/>
    </location>
    <ligand>
        <name>[4Fe-4S] cluster</name>
        <dbReference type="ChEBI" id="CHEBI:49883"/>
    </ligand>
</feature>
<evidence type="ECO:0000313" key="18">
    <source>
        <dbReference type="EMBL" id="ACA59870.1"/>
    </source>
</evidence>
<evidence type="ECO:0000256" key="12">
    <source>
        <dbReference type="ARBA" id="ARBA00023014"/>
    </source>
</evidence>
<accession>B1I4L0</accession>
<evidence type="ECO:0000256" key="2">
    <source>
        <dbReference type="ARBA" id="ARBA00004691"/>
    </source>
</evidence>
<name>B1I4L0_DESAP</name>
<dbReference type="GO" id="GO:0046872">
    <property type="term" value="F:metal ion binding"/>
    <property type="evidence" value="ECO:0007669"/>
    <property type="project" value="UniProtKB-KW"/>
</dbReference>
<feature type="binding site" evidence="17">
    <location>
        <position position="92"/>
    </location>
    <ligand>
        <name>[4Fe-4S] cluster</name>
        <dbReference type="ChEBI" id="CHEBI:49883"/>
    </ligand>
</feature>
<dbReference type="HAMAP" id="MF_02089">
    <property type="entry name" value="QueH"/>
    <property type="match status" value="1"/>
</dbReference>
<evidence type="ECO:0000256" key="15">
    <source>
        <dbReference type="ARBA" id="ARBA00031446"/>
    </source>
</evidence>
<evidence type="ECO:0000256" key="11">
    <source>
        <dbReference type="ARBA" id="ARBA00023004"/>
    </source>
</evidence>
<dbReference type="EMBL" id="CP000860">
    <property type="protein sequence ID" value="ACA59870.1"/>
    <property type="molecule type" value="Genomic_DNA"/>
</dbReference>
<sequence length="188" mass="22264">MAEHGDRKMLLHVCCGPCAIYPLERLREQGFEPHGYFFNPNIHPYAEYLRRREALASFARGEDWPVIFAPDYSLEQYFREVVYREGDRCRFCFTQRLRQTARVAVRGRFAAFSTTLLVSPFQKHDLVRQAGMAAAVEYGISFHYEDFRLGFRKAVSRSRELGLYRQQYCGCVFSERDRHERRSKGERR</sequence>
<keyword evidence="9 17" id="KW-0671">Queuosine biosynthesis</keyword>
<dbReference type="AlphaFoldDB" id="B1I4L0"/>
<keyword evidence="10 17" id="KW-0560">Oxidoreductase</keyword>
<comment type="pathway">
    <text evidence="2 17">tRNA modification; tRNA-queuosine biosynthesis.</text>
</comment>
<keyword evidence="13 17" id="KW-1015">Disulfide bond</keyword>
<dbReference type="PANTHER" id="PTHR36701:SF1">
    <property type="entry name" value="EPOXYQUEUOSINE REDUCTASE QUEH"/>
    <property type="match status" value="1"/>
</dbReference>
<evidence type="ECO:0000256" key="13">
    <source>
        <dbReference type="ARBA" id="ARBA00023157"/>
    </source>
</evidence>
<keyword evidence="11 17" id="KW-0408">Iron</keyword>
<evidence type="ECO:0000256" key="6">
    <source>
        <dbReference type="ARBA" id="ARBA00022485"/>
    </source>
</evidence>
<keyword evidence="12 17" id="KW-0411">Iron-sulfur</keyword>